<keyword evidence="4 5" id="KW-1015">Disulfide bond</keyword>
<feature type="domain" description="EGF-like" evidence="7">
    <location>
        <begin position="293"/>
        <end position="323"/>
    </location>
</feature>
<evidence type="ECO:0000256" key="3">
    <source>
        <dbReference type="ARBA" id="ARBA00022737"/>
    </source>
</evidence>
<keyword evidence="3" id="KW-0677">Repeat</keyword>
<feature type="domain" description="EGF-like" evidence="7">
    <location>
        <begin position="912"/>
        <end position="953"/>
    </location>
</feature>
<dbReference type="SUPFAM" id="SSF57196">
    <property type="entry name" value="EGF/Laminin"/>
    <property type="match status" value="18"/>
</dbReference>
<feature type="disulfide bond" evidence="5">
    <location>
        <begin position="1026"/>
        <end position="1035"/>
    </location>
</feature>
<evidence type="ECO:0000256" key="5">
    <source>
        <dbReference type="PROSITE-ProRule" id="PRU00076"/>
    </source>
</evidence>
<feature type="disulfide bond" evidence="5">
    <location>
        <begin position="1182"/>
        <end position="1191"/>
    </location>
</feature>
<dbReference type="GO" id="GO:0032991">
    <property type="term" value="C:protein-containing complex"/>
    <property type="evidence" value="ECO:0007669"/>
    <property type="project" value="TreeGrafter"/>
</dbReference>
<dbReference type="SMART" id="SM00181">
    <property type="entry name" value="EGF"/>
    <property type="match status" value="25"/>
</dbReference>
<dbReference type="PANTHER" id="PTHR24049">
    <property type="entry name" value="CRUMBS FAMILY MEMBER"/>
    <property type="match status" value="1"/>
</dbReference>
<feature type="disulfide bond" evidence="5">
    <location>
        <begin position="313"/>
        <end position="322"/>
    </location>
</feature>
<feature type="domain" description="EGF-like" evidence="7">
    <location>
        <begin position="693"/>
        <end position="731"/>
    </location>
</feature>
<keyword evidence="1 5" id="KW-0245">EGF-like domain</keyword>
<feature type="disulfide bond" evidence="5">
    <location>
        <begin position="555"/>
        <end position="564"/>
    </location>
</feature>
<feature type="disulfide bond" evidence="5">
    <location>
        <begin position="536"/>
        <end position="553"/>
    </location>
</feature>
<organism evidence="9 10">
    <name type="scientific">Adineta ricciae</name>
    <name type="common">Rotifer</name>
    <dbReference type="NCBI Taxonomy" id="249248"/>
    <lineage>
        <taxon>Eukaryota</taxon>
        <taxon>Metazoa</taxon>
        <taxon>Spiralia</taxon>
        <taxon>Gnathifera</taxon>
        <taxon>Rotifera</taxon>
        <taxon>Eurotatoria</taxon>
        <taxon>Bdelloidea</taxon>
        <taxon>Adinetida</taxon>
        <taxon>Adinetidae</taxon>
        <taxon>Adineta</taxon>
    </lineage>
</organism>
<dbReference type="Gene3D" id="2.10.25.10">
    <property type="entry name" value="Laminin"/>
    <property type="match status" value="20"/>
</dbReference>
<feature type="domain" description="EGF-like" evidence="7">
    <location>
        <begin position="409"/>
        <end position="445"/>
    </location>
</feature>
<feature type="disulfide bond" evidence="5">
    <location>
        <begin position="843"/>
        <end position="852"/>
    </location>
</feature>
<sequence length="1377" mass="150041">MWINTVILLLFITQISEQVQSECLGGVWTIQDTAIGSFTVSWRYNTTLNILQFTIRGQVNSNVNLTSTYIALSWSEIISTRNADVILIFPDMQIIRDGYFRGQAVPLIDLQQDLCMIQTNLSDQNIDVNFERSVSTGDIDDISFTSDIYLTFSMGSYIVNNDTNEFDLSSHFFQKSHNVSINLMNCISIGCLTLNCSTTACSCLQDISSNIGQCICFQPSSPSCRSSSTKHSSTMMASSVSALINGSCENQTDPCSSHGICLQISSTHFICQCKAGYTGVLCQTSLFSPNINIFNVCQCLNGGVCSSNATCSCPENYRGKYCQLTNPCNGYCQNSNRCTVDCTDSLCDTPNCTCIDGFTGDRCETSNIDACQSNPCVNGLCIPIATNGFQCQCNNSYIGLQCDKLNTCLSNPCNQGTCVPSSNCTEQTCSYSCSCLNGTTGLHCETITDPCLSIPCQNNGSCSVLSNGYLCECEPPYNGTNCEIIPDVCIQNPCLNNGTCIRNLTVGKETYRCDCVKGYVGEHCESRDTSCKMISCENGGTCLINNETNISYCQCPSNTAGDRCETKRTLCTNTTCSNNGICFSEVLSNNNSRHCICSKGFTGQYCENFIYMKNSCSRKPCGYDGTCIQTSNSSYYCICSNGSTGQSCETNTLTSCSGSPCRYLSTCQPIEDTKPVNYRCVCPPYLTGDRCQYTNNCQNQPCVNHGTCIPLGPQNNFMCLCPPGFGHYDCSIHIGVSCNTHVCLNGGTCDDDNSTNIRCICPAGFAGPRCEWTSVCSTNTCQNNGTCRQIAPTMAECLCQTGFTGPTCALRDSCTKLPCKNGGGCTTLIADTGTNWSAYRCICPPGMYGQNCDTGAIKAKETTGKKYLSPLCRLGISSCSNMLCPKYQICSEQPTGPICTCPENKVGTFCQYDNPCKTSTIDCRNNGACVYSNTDPPVSSCRCREGFTGTYCETIIHNNPCSSNPCQTRGHCALSTTNKTYTCICRDHFIGEFCERNNPCLSSPCLNQAMCQPYWNQTNTWFNCRCVGTYTGSRCETSLLNPCGGLCMNGSPCSQEICICPAQYTGTFCEYDNPCFQPICQNDGICSVVSNATNISFACTCPSLYTGQYCDISLNISASTDCALSCMNNGTCGNGVCLCTSKYIGPVCQYENPCANRNLCLNGGTCFSRYNLNGTVTTQCFCPQGYTGSHCEAILCSPTSCNGGVCTATQNNIVCACPKGKVGDRCQYADACARNPCLPNERCEQIGSQYQCISCYDKSSYCSIYQLRSEYCDNRYTILVDNNFLSVPQACQRSCGQCIPIQRLQDISTLFNQAELSDEINITSSTTTAKEHRDREKCVDRRDDCSMQKAYGFCRIFNEKYPEDCVKTCHPDCTDTF</sequence>
<feature type="chain" id="PRO_5032269354" evidence="6">
    <location>
        <begin position="22"/>
        <end position="1377"/>
    </location>
</feature>
<feature type="domain" description="DOMON" evidence="8">
    <location>
        <begin position="36"/>
        <end position="155"/>
    </location>
</feature>
<dbReference type="InterPro" id="IPR005018">
    <property type="entry name" value="DOMON_domain"/>
</dbReference>
<dbReference type="InterPro" id="IPR001881">
    <property type="entry name" value="EGF-like_Ca-bd_dom"/>
</dbReference>
<feature type="domain" description="EGF-like" evidence="7">
    <location>
        <begin position="244"/>
        <end position="283"/>
    </location>
</feature>
<feature type="domain" description="EGF-like" evidence="7">
    <location>
        <begin position="1071"/>
        <end position="1111"/>
    </location>
</feature>
<feature type="disulfide bond" evidence="5">
    <location>
        <begin position="515"/>
        <end position="524"/>
    </location>
</feature>
<feature type="domain" description="EGF-like" evidence="7">
    <location>
        <begin position="875"/>
        <end position="911"/>
    </location>
</feature>
<feature type="domain" description="EGF-like" evidence="7">
    <location>
        <begin position="957"/>
        <end position="995"/>
    </location>
</feature>
<dbReference type="Pfam" id="PF03351">
    <property type="entry name" value="DOMON"/>
    <property type="match status" value="1"/>
</dbReference>
<comment type="caution">
    <text evidence="9">The sequence shown here is derived from an EMBL/GenBank/DDBJ whole genome shotgun (WGS) entry which is preliminary data.</text>
</comment>
<feature type="domain" description="EGF-like" evidence="7">
    <location>
        <begin position="772"/>
        <end position="809"/>
    </location>
</feature>
<feature type="domain" description="EGF-like" evidence="7">
    <location>
        <begin position="527"/>
        <end position="565"/>
    </location>
</feature>
<feature type="domain" description="EGF-like" evidence="7">
    <location>
        <begin position="810"/>
        <end position="853"/>
    </location>
</feature>
<feature type="disulfide bond" evidence="5">
    <location>
        <begin position="901"/>
        <end position="910"/>
    </location>
</feature>
<feature type="disulfide bond" evidence="5">
    <location>
        <begin position="702"/>
        <end position="719"/>
    </location>
</feature>
<dbReference type="PROSITE" id="PS00022">
    <property type="entry name" value="EGF_1"/>
    <property type="match status" value="23"/>
</dbReference>
<dbReference type="InterPro" id="IPR000742">
    <property type="entry name" value="EGF"/>
</dbReference>
<feature type="disulfide bond" evidence="5">
    <location>
        <begin position="639"/>
        <end position="648"/>
    </location>
</feature>
<feature type="domain" description="EGF-like" evidence="7">
    <location>
        <begin position="367"/>
        <end position="403"/>
    </location>
</feature>
<feature type="domain" description="EGF-like" evidence="7">
    <location>
        <begin position="734"/>
        <end position="771"/>
    </location>
</feature>
<dbReference type="GO" id="GO:0005886">
    <property type="term" value="C:plasma membrane"/>
    <property type="evidence" value="ECO:0007669"/>
    <property type="project" value="TreeGrafter"/>
</dbReference>
<dbReference type="GO" id="GO:0005509">
    <property type="term" value="F:calcium ion binding"/>
    <property type="evidence" value="ECO:0007669"/>
    <property type="project" value="InterPro"/>
</dbReference>
<feature type="disulfide bond" evidence="5">
    <location>
        <begin position="721"/>
        <end position="730"/>
    </location>
</feature>
<feature type="domain" description="EGF-like" evidence="7">
    <location>
        <begin position="1150"/>
        <end position="1192"/>
    </location>
</feature>
<feature type="disulfide bond" evidence="5">
    <location>
        <begin position="761"/>
        <end position="770"/>
    </location>
</feature>
<dbReference type="CDD" id="cd09631">
    <property type="entry name" value="DOMON_DOH"/>
    <property type="match status" value="1"/>
</dbReference>
<dbReference type="SMART" id="SM00179">
    <property type="entry name" value="EGF_CA"/>
    <property type="match status" value="11"/>
</dbReference>
<accession>A0A813ZXX4</accession>
<feature type="domain" description="EGF-like" evidence="7">
    <location>
        <begin position="652"/>
        <end position="692"/>
    </location>
</feature>
<feature type="disulfide bond" evidence="5">
    <location>
        <begin position="473"/>
        <end position="482"/>
    </location>
</feature>
<feature type="disulfide bond" evidence="5">
    <location>
        <begin position="435"/>
        <end position="444"/>
    </location>
</feature>
<dbReference type="InterPro" id="IPR051022">
    <property type="entry name" value="Notch_Cell-Fate_Det"/>
</dbReference>
<dbReference type="CDD" id="cd00054">
    <property type="entry name" value="EGF_CA"/>
    <property type="match status" value="2"/>
</dbReference>
<feature type="disulfide bond" evidence="5">
    <location>
        <begin position="985"/>
        <end position="994"/>
    </location>
</feature>
<dbReference type="PRINTS" id="PR00010">
    <property type="entry name" value="EGFBLOOD"/>
</dbReference>
<evidence type="ECO:0000256" key="2">
    <source>
        <dbReference type="ARBA" id="ARBA00022729"/>
    </source>
</evidence>
<feature type="signal peptide" evidence="6">
    <location>
        <begin position="1"/>
        <end position="21"/>
    </location>
</feature>
<dbReference type="GO" id="GO:0045197">
    <property type="term" value="P:establishment or maintenance of epithelial cell apical/basal polarity"/>
    <property type="evidence" value="ECO:0007669"/>
    <property type="project" value="TreeGrafter"/>
</dbReference>
<dbReference type="InterPro" id="IPR045266">
    <property type="entry name" value="DOH_DOMON"/>
</dbReference>
<feature type="disulfide bond" evidence="5">
    <location>
        <begin position="943"/>
        <end position="952"/>
    </location>
</feature>
<comment type="caution">
    <text evidence="5">Lacks conserved residue(s) required for the propagation of feature annotation.</text>
</comment>
<feature type="disulfide bond" evidence="5">
    <location>
        <begin position="371"/>
        <end position="381"/>
    </location>
</feature>
<name>A0A813ZXX4_ADIRI</name>
<protein>
    <submittedName>
        <fullName evidence="9">Uncharacterized protein</fullName>
    </submittedName>
</protein>
<feature type="domain" description="EGF-like" evidence="7">
    <location>
        <begin position="447"/>
        <end position="483"/>
    </location>
</feature>
<evidence type="ECO:0000259" key="8">
    <source>
        <dbReference type="PROSITE" id="PS50836"/>
    </source>
</evidence>
<dbReference type="EMBL" id="CAJNOJ010000034">
    <property type="protein sequence ID" value="CAF0904181.1"/>
    <property type="molecule type" value="Genomic_DNA"/>
</dbReference>
<feature type="domain" description="EGF-like" evidence="7">
    <location>
        <begin position="567"/>
        <end position="607"/>
    </location>
</feature>
<feature type="disulfide bond" evidence="5">
    <location>
        <begin position="1101"/>
        <end position="1110"/>
    </location>
</feature>
<dbReference type="Proteomes" id="UP000663852">
    <property type="component" value="Unassembled WGS sequence"/>
</dbReference>
<feature type="domain" description="EGF-like" evidence="7">
    <location>
        <begin position="996"/>
        <end position="1036"/>
    </location>
</feature>
<proteinExistence type="predicted"/>
<evidence type="ECO:0000256" key="6">
    <source>
        <dbReference type="SAM" id="SignalP"/>
    </source>
</evidence>
<evidence type="ECO:0000256" key="4">
    <source>
        <dbReference type="ARBA" id="ARBA00023157"/>
    </source>
</evidence>
<feature type="disulfide bond" evidence="5">
    <location>
        <begin position="682"/>
        <end position="691"/>
    </location>
</feature>
<evidence type="ECO:0000313" key="10">
    <source>
        <dbReference type="Proteomes" id="UP000663852"/>
    </source>
</evidence>
<feature type="disulfide bond" evidence="5">
    <location>
        <begin position="597"/>
        <end position="606"/>
    </location>
</feature>
<dbReference type="Pfam" id="PF00008">
    <property type="entry name" value="EGF"/>
    <property type="match status" value="7"/>
</dbReference>
<evidence type="ECO:0000259" key="7">
    <source>
        <dbReference type="PROSITE" id="PS50026"/>
    </source>
</evidence>
<feature type="disulfide bond" evidence="5">
    <location>
        <begin position="273"/>
        <end position="282"/>
    </location>
</feature>
<feature type="disulfide bond" evidence="5">
    <location>
        <begin position="966"/>
        <end position="983"/>
    </location>
</feature>
<evidence type="ECO:0000256" key="1">
    <source>
        <dbReference type="ARBA" id="ARBA00022536"/>
    </source>
</evidence>
<dbReference type="PANTHER" id="PTHR24049:SF22">
    <property type="entry name" value="DROSOPHILA CRUMBS HOMOLOG"/>
    <property type="match status" value="1"/>
</dbReference>
<evidence type="ECO:0000313" key="9">
    <source>
        <dbReference type="EMBL" id="CAF0904181.1"/>
    </source>
</evidence>
<reference evidence="9" key="1">
    <citation type="submission" date="2021-02" db="EMBL/GenBank/DDBJ databases">
        <authorList>
            <person name="Nowell W R."/>
        </authorList>
    </citation>
    <scope>NUCLEOTIDE SEQUENCE</scope>
</reference>
<dbReference type="OrthoDB" id="283575at2759"/>
<feature type="disulfide bond" evidence="5">
    <location>
        <begin position="799"/>
        <end position="808"/>
    </location>
</feature>
<feature type="disulfide bond" evidence="5">
    <location>
        <begin position="393"/>
        <end position="402"/>
    </location>
</feature>
<feature type="domain" description="EGF-like" evidence="7">
    <location>
        <begin position="485"/>
        <end position="525"/>
    </location>
</feature>
<gene>
    <name evidence="9" type="ORF">EDS130_LOCUS9928</name>
</gene>
<keyword evidence="2 6" id="KW-0732">Signal</keyword>
<dbReference type="PROSITE" id="PS01186">
    <property type="entry name" value="EGF_2"/>
    <property type="match status" value="10"/>
</dbReference>
<dbReference type="PROSITE" id="PS50836">
    <property type="entry name" value="DOMON"/>
    <property type="match status" value="1"/>
</dbReference>
<dbReference type="GO" id="GO:0007157">
    <property type="term" value="P:heterophilic cell-cell adhesion via plasma membrane cell adhesion molecules"/>
    <property type="evidence" value="ECO:0007669"/>
    <property type="project" value="TreeGrafter"/>
</dbReference>
<feature type="domain" description="EGF-like" evidence="7">
    <location>
        <begin position="612"/>
        <end position="649"/>
    </location>
</feature>
<dbReference type="PROSITE" id="PS50026">
    <property type="entry name" value="EGF_3"/>
    <property type="match status" value="20"/>
</dbReference>